<organism evidence="1 2">
    <name type="scientific">Pistacia integerrima</name>
    <dbReference type="NCBI Taxonomy" id="434235"/>
    <lineage>
        <taxon>Eukaryota</taxon>
        <taxon>Viridiplantae</taxon>
        <taxon>Streptophyta</taxon>
        <taxon>Embryophyta</taxon>
        <taxon>Tracheophyta</taxon>
        <taxon>Spermatophyta</taxon>
        <taxon>Magnoliopsida</taxon>
        <taxon>eudicotyledons</taxon>
        <taxon>Gunneridae</taxon>
        <taxon>Pentapetalae</taxon>
        <taxon>rosids</taxon>
        <taxon>malvids</taxon>
        <taxon>Sapindales</taxon>
        <taxon>Anacardiaceae</taxon>
        <taxon>Pistacia</taxon>
    </lineage>
</organism>
<evidence type="ECO:0000313" key="2">
    <source>
        <dbReference type="Proteomes" id="UP001163603"/>
    </source>
</evidence>
<keyword evidence="2" id="KW-1185">Reference proteome</keyword>
<dbReference type="Proteomes" id="UP001163603">
    <property type="component" value="Chromosome 6"/>
</dbReference>
<comment type="caution">
    <text evidence="1">The sequence shown here is derived from an EMBL/GenBank/DDBJ whole genome shotgun (WGS) entry which is preliminary data.</text>
</comment>
<sequence length="187" mass="21134">MFSCNRMPISVELPVLRSFGSSSLLPCSSKRVLYNSLFCCGQKNLKCKWSRAGLRVSMSTNKNYPVNERENVSESEFVEVIGIGSRKDALLDFCLESPLRSSSLRFCSKPFLEILHSDLGFTTSEKLVNILMNDISDVRLRQRFLGQDLTPKIVEASLFLQSRSKAIILVCTSLNYPLLYCLCHFSV</sequence>
<accession>A0ACC0YHG3</accession>
<reference evidence="2" key="1">
    <citation type="journal article" date="2023" name="G3 (Bethesda)">
        <title>Genome assembly and association tests identify interacting loci associated with vigor, precocity, and sex in interspecific pistachio rootstocks.</title>
        <authorList>
            <person name="Palmer W."/>
            <person name="Jacygrad E."/>
            <person name="Sagayaradj S."/>
            <person name="Cavanaugh K."/>
            <person name="Han R."/>
            <person name="Bertier L."/>
            <person name="Beede B."/>
            <person name="Kafkas S."/>
            <person name="Golino D."/>
            <person name="Preece J."/>
            <person name="Michelmore R."/>
        </authorList>
    </citation>
    <scope>NUCLEOTIDE SEQUENCE [LARGE SCALE GENOMIC DNA]</scope>
</reference>
<name>A0ACC0YHG3_9ROSI</name>
<proteinExistence type="predicted"/>
<gene>
    <name evidence="1" type="ORF">Pint_22545</name>
</gene>
<dbReference type="EMBL" id="CM047741">
    <property type="protein sequence ID" value="KAJ0037723.1"/>
    <property type="molecule type" value="Genomic_DNA"/>
</dbReference>
<protein>
    <submittedName>
        <fullName evidence="1">Uncharacterized protein</fullName>
    </submittedName>
</protein>
<evidence type="ECO:0000313" key="1">
    <source>
        <dbReference type="EMBL" id="KAJ0037723.1"/>
    </source>
</evidence>